<evidence type="ECO:0000256" key="1">
    <source>
        <dbReference type="ARBA" id="ARBA00023239"/>
    </source>
</evidence>
<dbReference type="InterPro" id="IPR029069">
    <property type="entry name" value="HotDog_dom_sf"/>
</dbReference>
<evidence type="ECO:0000259" key="2">
    <source>
        <dbReference type="Pfam" id="PF01575"/>
    </source>
</evidence>
<dbReference type="PANTHER" id="PTHR43437:SF3">
    <property type="entry name" value="HYDROXYACYL-THIOESTER DEHYDRATASE TYPE 2, MITOCHONDRIAL"/>
    <property type="match status" value="1"/>
</dbReference>
<dbReference type="Proteomes" id="UP000494363">
    <property type="component" value="Unassembled WGS sequence"/>
</dbReference>
<dbReference type="Gene3D" id="3.10.129.10">
    <property type="entry name" value="Hotdog Thioesterase"/>
    <property type="match status" value="1"/>
</dbReference>
<evidence type="ECO:0000313" key="3">
    <source>
        <dbReference type="EMBL" id="CAB3774251.1"/>
    </source>
</evidence>
<dbReference type="PANTHER" id="PTHR43437">
    <property type="entry name" value="HYDROXYACYL-THIOESTER DEHYDRATASE TYPE 2, MITOCHONDRIAL-RELATED"/>
    <property type="match status" value="1"/>
</dbReference>
<dbReference type="GO" id="GO:0006633">
    <property type="term" value="P:fatty acid biosynthetic process"/>
    <property type="evidence" value="ECO:0007669"/>
    <property type="project" value="TreeGrafter"/>
</dbReference>
<keyword evidence="1" id="KW-0456">Lyase</keyword>
<proteinExistence type="predicted"/>
<gene>
    <name evidence="3" type="ORF">LMG29542_07667</name>
</gene>
<organism evidence="3 4">
    <name type="scientific">Paraburkholderia humisilvae</name>
    <dbReference type="NCBI Taxonomy" id="627669"/>
    <lineage>
        <taxon>Bacteria</taxon>
        <taxon>Pseudomonadati</taxon>
        <taxon>Pseudomonadota</taxon>
        <taxon>Betaproteobacteria</taxon>
        <taxon>Burkholderiales</taxon>
        <taxon>Burkholderiaceae</taxon>
        <taxon>Paraburkholderia</taxon>
    </lineage>
</organism>
<sequence length="172" mass="18606">MNELGGYDIEDLYVGMSATYRKQLIERDVLLFADACGDRNPVHLDEQYARATPFGGRIVHGMLAASVISAAIASQLPGPGSVYLSQDLKFMRPVRLGDTVDATITVSEIITQMRRVLLRTICKVKDEVVISGQALIMATSFAAVAATARQKPADSSLPHADALENPLMSREA</sequence>
<name>A0A6J5F909_9BURK</name>
<dbReference type="Pfam" id="PF01575">
    <property type="entry name" value="MaoC_dehydratas"/>
    <property type="match status" value="1"/>
</dbReference>
<dbReference type="RefSeq" id="WP_175232917.1">
    <property type="nucleotide sequence ID" value="NZ_CADIKH010000103.1"/>
</dbReference>
<reference evidence="3 4" key="1">
    <citation type="submission" date="2020-04" db="EMBL/GenBank/DDBJ databases">
        <authorList>
            <person name="De Canck E."/>
        </authorList>
    </citation>
    <scope>NUCLEOTIDE SEQUENCE [LARGE SCALE GENOMIC DNA]</scope>
    <source>
        <strain evidence="3 4">LMG 29542</strain>
    </source>
</reference>
<dbReference type="InterPro" id="IPR050965">
    <property type="entry name" value="UPF0336/Enoyl-CoA_hydratase"/>
</dbReference>
<dbReference type="SUPFAM" id="SSF54637">
    <property type="entry name" value="Thioesterase/thiol ester dehydrase-isomerase"/>
    <property type="match status" value="1"/>
</dbReference>
<protein>
    <recommendedName>
        <fullName evidence="2">MaoC-like domain-containing protein</fullName>
    </recommendedName>
</protein>
<dbReference type="EMBL" id="CADIKH010000103">
    <property type="protein sequence ID" value="CAB3774251.1"/>
    <property type="molecule type" value="Genomic_DNA"/>
</dbReference>
<dbReference type="CDD" id="cd03449">
    <property type="entry name" value="R_hydratase"/>
    <property type="match status" value="1"/>
</dbReference>
<dbReference type="InterPro" id="IPR002539">
    <property type="entry name" value="MaoC-like_dom"/>
</dbReference>
<keyword evidence="4" id="KW-1185">Reference proteome</keyword>
<feature type="domain" description="MaoC-like" evidence="2">
    <location>
        <begin position="21"/>
        <end position="112"/>
    </location>
</feature>
<dbReference type="FunFam" id="3.10.129.10:FF:000042">
    <property type="entry name" value="MaoC domain protein dehydratase"/>
    <property type="match status" value="1"/>
</dbReference>
<evidence type="ECO:0000313" key="4">
    <source>
        <dbReference type="Proteomes" id="UP000494363"/>
    </source>
</evidence>
<accession>A0A6J5F909</accession>
<dbReference type="GO" id="GO:0019171">
    <property type="term" value="F:(3R)-hydroxyacyl-[acyl-carrier-protein] dehydratase activity"/>
    <property type="evidence" value="ECO:0007669"/>
    <property type="project" value="TreeGrafter"/>
</dbReference>
<dbReference type="AlphaFoldDB" id="A0A6J5F909"/>